<name>A0A0W8FMC9_9ZZZZ</name>
<comment type="caution">
    <text evidence="2">The sequence shown here is derived from an EMBL/GenBank/DDBJ whole genome shotgun (WGS) entry which is preliminary data.</text>
</comment>
<dbReference type="EMBL" id="LNQE01001038">
    <property type="protein sequence ID" value="KUG21630.1"/>
    <property type="molecule type" value="Genomic_DNA"/>
</dbReference>
<accession>A0A0W8FMC9</accession>
<evidence type="ECO:0000313" key="3">
    <source>
        <dbReference type="EMBL" id="KUG23644.1"/>
    </source>
</evidence>
<proteinExistence type="predicted"/>
<protein>
    <submittedName>
        <fullName evidence="2">Uncharacterized protein</fullName>
    </submittedName>
</protein>
<evidence type="ECO:0000313" key="2">
    <source>
        <dbReference type="EMBL" id="KUG21972.1"/>
    </source>
</evidence>
<dbReference type="AlphaFoldDB" id="A0A0W8FMC9"/>
<organism evidence="2">
    <name type="scientific">hydrocarbon metagenome</name>
    <dbReference type="NCBI Taxonomy" id="938273"/>
    <lineage>
        <taxon>unclassified sequences</taxon>
        <taxon>metagenomes</taxon>
        <taxon>ecological metagenomes</taxon>
    </lineage>
</organism>
<dbReference type="EMBL" id="LNQE01000999">
    <property type="protein sequence ID" value="KUG21972.1"/>
    <property type="molecule type" value="Genomic_DNA"/>
</dbReference>
<gene>
    <name evidence="3" type="ORF">ASZ90_006555</name>
    <name evidence="2" type="ORF">ASZ90_008242</name>
    <name evidence="1" type="ORF">ASZ90_008614</name>
</gene>
<sequence>MTELLAGQPVGLKEIEDGRWQIQFSFYVLGSIDLRKNMIIRN</sequence>
<evidence type="ECO:0000313" key="1">
    <source>
        <dbReference type="EMBL" id="KUG21630.1"/>
    </source>
</evidence>
<reference evidence="2" key="1">
    <citation type="journal article" date="2015" name="Proc. Natl. Acad. Sci. U.S.A.">
        <title>Networks of energetic and metabolic interactions define dynamics in microbial communities.</title>
        <authorList>
            <person name="Embree M."/>
            <person name="Liu J.K."/>
            <person name="Al-Bassam M.M."/>
            <person name="Zengler K."/>
        </authorList>
    </citation>
    <scope>NUCLEOTIDE SEQUENCE</scope>
</reference>
<dbReference type="EMBL" id="LNQE01000892">
    <property type="protein sequence ID" value="KUG23644.1"/>
    <property type="molecule type" value="Genomic_DNA"/>
</dbReference>